<evidence type="ECO:0008006" key="4">
    <source>
        <dbReference type="Google" id="ProtNLM"/>
    </source>
</evidence>
<protein>
    <recommendedName>
        <fullName evidence="4">AAA family ATPase</fullName>
    </recommendedName>
</protein>
<dbReference type="SUPFAM" id="SSF52540">
    <property type="entry name" value="P-loop containing nucleoside triphosphate hydrolases"/>
    <property type="match status" value="1"/>
</dbReference>
<evidence type="ECO:0000313" key="2">
    <source>
        <dbReference type="EMBL" id="GGA52494.1"/>
    </source>
</evidence>
<keyword evidence="3" id="KW-1185">Reference proteome</keyword>
<name>A0ABQ1GYI1_9SPHN</name>
<dbReference type="EMBL" id="BMDW01000014">
    <property type="protein sequence ID" value="GGA52494.1"/>
    <property type="molecule type" value="Genomic_DNA"/>
</dbReference>
<reference evidence="3" key="1">
    <citation type="journal article" date="2019" name="Int. J. Syst. Evol. Microbiol.">
        <title>The Global Catalogue of Microorganisms (GCM) 10K type strain sequencing project: providing services to taxonomists for standard genome sequencing and annotation.</title>
        <authorList>
            <consortium name="The Broad Institute Genomics Platform"/>
            <consortium name="The Broad Institute Genome Sequencing Center for Infectious Disease"/>
            <person name="Wu L."/>
            <person name="Ma J."/>
        </authorList>
    </citation>
    <scope>NUCLEOTIDE SEQUENCE [LARGE SCALE GENOMIC DNA]</scope>
    <source>
        <strain evidence="3">CGMCC 1.10106</strain>
    </source>
</reference>
<feature type="region of interest" description="Disordered" evidence="1">
    <location>
        <begin position="793"/>
        <end position="821"/>
    </location>
</feature>
<gene>
    <name evidence="2" type="ORF">GCM10011395_23520</name>
</gene>
<comment type="caution">
    <text evidence="2">The sequence shown here is derived from an EMBL/GenBank/DDBJ whole genome shotgun (WGS) entry which is preliminary data.</text>
</comment>
<dbReference type="Proteomes" id="UP000618591">
    <property type="component" value="Unassembled WGS sequence"/>
</dbReference>
<evidence type="ECO:0000256" key="1">
    <source>
        <dbReference type="SAM" id="MobiDB-lite"/>
    </source>
</evidence>
<feature type="compositionally biased region" description="Low complexity" evidence="1">
    <location>
        <begin position="793"/>
        <end position="805"/>
    </location>
</feature>
<dbReference type="InterPro" id="IPR038724">
    <property type="entry name" value="RepA"/>
</dbReference>
<proteinExistence type="predicted"/>
<accession>A0ABQ1GYI1</accession>
<sequence>MCEVVLADHAAPTAAAEPQPIDTSEMRELVVSHFTPSSGRLGKIRGLDTNGELRKATHGFLYDGVVERKRFSSVREFAEFANNLPAGQAIGFGLVDGVSANIVTSAAKSLLPDDAAIVSRTKRYFQYRSVPGVLTIDYDPRPDQQPFTPVELVGILRSSVPELRQVAIAGKSSSSAYLFGPDGQTLVGAAGFHLSVPVADASLIPQLGAIIQDRLWLNGHGYAKITCAGTIKLCTPIDGSVLSPERIFFTRAMCEDGVTQRLPDIDYFPGAFDEVLEREGFLERLPRLTAEEQGAVTLLKNAASHEAAPEAREIRRQWAEGQADLRLKLAADRGEPINRADVLTEILMSAGSALPKDLVLYPQGHAPITAWEVYSDPERWAAARFADPFEPDYGDDPRIACAVFDSGEPYIYSHAHGGSSYFFRTESEWVSGADAFFPLAQSRRRFEAVPASEFAEGHPARWLVKGLLPDAALAVIYGAPASGKSFFALDVVCSIALGAEWNTRKVVQTTVVYICAEGAMGFRKRIRAYEQRFEVKLGERLRIIGDQPDLLGDRDVTGLIAELVRVEPRVIVIDTLAQVMPGGDENSAVDMGKVLKRCREIQAATQATVVLIHHAGKDATRGPRGWSGLLAAADAVIEVSRCAVGNEAKISKMKDGEDSLTFPFQLISESLGMDEDGDPITSCTVSYNQVADGGIRKSPQPVGANQIALYCAIHKLSERRKRVTVTEAIEKACESVPYDRGNDKTKSKRDQRRDRLMRAMETMIVRNVLSLEGDNIAIAAAPHASLSAFEANEAPTTVASAASPPLRGEAGEASGSPTALT</sequence>
<dbReference type="Pfam" id="PF13481">
    <property type="entry name" value="AAA_25"/>
    <property type="match status" value="1"/>
</dbReference>
<evidence type="ECO:0000313" key="3">
    <source>
        <dbReference type="Proteomes" id="UP000618591"/>
    </source>
</evidence>
<dbReference type="CDD" id="cd01125">
    <property type="entry name" value="RepA_RSF1010_like"/>
    <property type="match status" value="1"/>
</dbReference>
<dbReference type="InterPro" id="IPR027417">
    <property type="entry name" value="P-loop_NTPase"/>
</dbReference>
<dbReference type="Gene3D" id="3.40.50.300">
    <property type="entry name" value="P-loop containing nucleotide triphosphate hydrolases"/>
    <property type="match status" value="1"/>
</dbReference>
<organism evidence="2 3">
    <name type="scientific">Sphingomonas psychrolutea</name>
    <dbReference type="NCBI Taxonomy" id="1259676"/>
    <lineage>
        <taxon>Bacteria</taxon>
        <taxon>Pseudomonadati</taxon>
        <taxon>Pseudomonadota</taxon>
        <taxon>Alphaproteobacteria</taxon>
        <taxon>Sphingomonadales</taxon>
        <taxon>Sphingomonadaceae</taxon>
        <taxon>Sphingomonas</taxon>
    </lineage>
</organism>